<dbReference type="Proteomes" id="UP000826513">
    <property type="component" value="Chromosome 2"/>
</dbReference>
<organism evidence="2 3">
    <name type="scientific">Agrobacterium larrymoorei</name>
    <dbReference type="NCBI Taxonomy" id="160699"/>
    <lineage>
        <taxon>Bacteria</taxon>
        <taxon>Pseudomonadati</taxon>
        <taxon>Pseudomonadota</taxon>
        <taxon>Alphaproteobacteria</taxon>
        <taxon>Hyphomicrobiales</taxon>
        <taxon>Rhizobiaceae</taxon>
        <taxon>Rhizobium/Agrobacterium group</taxon>
        <taxon>Agrobacterium</taxon>
    </lineage>
</organism>
<dbReference type="RefSeq" id="WP_219276080.1">
    <property type="nucleotide sequence ID" value="NZ_CP072168.1"/>
</dbReference>
<evidence type="ECO:0000256" key="1">
    <source>
        <dbReference type="SAM" id="SignalP"/>
    </source>
</evidence>
<protein>
    <submittedName>
        <fullName evidence="2">Uncharacterized protein</fullName>
    </submittedName>
</protein>
<proteinExistence type="predicted"/>
<feature type="chain" id="PRO_5046170222" evidence="1">
    <location>
        <begin position="25"/>
        <end position="146"/>
    </location>
</feature>
<feature type="signal peptide" evidence="1">
    <location>
        <begin position="1"/>
        <end position="24"/>
    </location>
</feature>
<sequence length="146" mass="16338">MVVRKLLDVMVCVILMGHASFVSAASKASQLTTSEIFQKVALSELTELVKVTKMEEWSGRDRLIRATGIFSPDDEKRVIEILSSKEFEDSDDVTFISGDDDLWWGLKGSNLVARSFVKSVPGQDTFIKLVSVNSGEKRFLLEQTDF</sequence>
<dbReference type="EMBL" id="CP072168">
    <property type="protein sequence ID" value="QYA08720.1"/>
    <property type="molecule type" value="Genomic_DNA"/>
</dbReference>
<evidence type="ECO:0000313" key="3">
    <source>
        <dbReference type="Proteomes" id="UP000826513"/>
    </source>
</evidence>
<keyword evidence="3" id="KW-1185">Reference proteome</keyword>
<keyword evidence="1" id="KW-0732">Signal</keyword>
<name>A0ABX8TC41_9HYPH</name>
<gene>
    <name evidence="2" type="ORF">J5285_14920</name>
</gene>
<evidence type="ECO:0000313" key="2">
    <source>
        <dbReference type="EMBL" id="QYA08720.1"/>
    </source>
</evidence>
<reference evidence="2 3" key="1">
    <citation type="submission" date="2021-03" db="EMBL/GenBank/DDBJ databases">
        <title>Rapid diversification of plasmids in a genus of pathogenic and nitrogen fixing bacteria.</title>
        <authorList>
            <person name="Weisberg A.J."/>
            <person name="Miller M."/>
            <person name="Ream W."/>
            <person name="Grunwald N.J."/>
            <person name="Chang J.H."/>
        </authorList>
    </citation>
    <scope>NUCLEOTIDE SEQUENCE [LARGE SCALE GENOMIC DNA]</scope>
    <source>
        <strain evidence="2 3">AF3.44</strain>
    </source>
</reference>
<accession>A0ABX8TC41</accession>